<proteinExistence type="predicted"/>
<name>A0A1F7FCP1_UNCRA</name>
<dbReference type="Proteomes" id="UP000179243">
    <property type="component" value="Unassembled WGS sequence"/>
</dbReference>
<feature type="transmembrane region" description="Helical" evidence="2">
    <location>
        <begin position="6"/>
        <end position="26"/>
    </location>
</feature>
<evidence type="ECO:0000256" key="1">
    <source>
        <dbReference type="SAM" id="MobiDB-lite"/>
    </source>
</evidence>
<protein>
    <submittedName>
        <fullName evidence="3">Uncharacterized protein</fullName>
    </submittedName>
</protein>
<evidence type="ECO:0000313" key="3">
    <source>
        <dbReference type="EMBL" id="OGK04282.1"/>
    </source>
</evidence>
<keyword evidence="2" id="KW-1133">Transmembrane helix</keyword>
<keyword evidence="2" id="KW-0812">Transmembrane</keyword>
<keyword evidence="2" id="KW-0472">Membrane</keyword>
<feature type="compositionally biased region" description="Basic and acidic residues" evidence="1">
    <location>
        <begin position="54"/>
        <end position="68"/>
    </location>
</feature>
<accession>A0A1F7FCP1</accession>
<evidence type="ECO:0000313" key="4">
    <source>
        <dbReference type="Proteomes" id="UP000179243"/>
    </source>
</evidence>
<sequence length="77" mass="8578">MWLYAFIVVFLIVLVIFLSNIAIQFLRLERSIEKTVEVLEAEITDVFGSHSVKKEGEAAMGGDKKPNAEKPLTSPAK</sequence>
<dbReference type="AlphaFoldDB" id="A0A1F7FCP1"/>
<dbReference type="EMBL" id="MFYX01000074">
    <property type="protein sequence ID" value="OGK04282.1"/>
    <property type="molecule type" value="Genomic_DNA"/>
</dbReference>
<organism evidence="3 4">
    <name type="scientific">Candidatus Raymondbacteria bacterium RIFOXYD12_FULL_49_13</name>
    <dbReference type="NCBI Taxonomy" id="1817890"/>
    <lineage>
        <taxon>Bacteria</taxon>
        <taxon>Raymondiibacteriota</taxon>
    </lineage>
</organism>
<comment type="caution">
    <text evidence="3">The sequence shown here is derived from an EMBL/GenBank/DDBJ whole genome shotgun (WGS) entry which is preliminary data.</text>
</comment>
<gene>
    <name evidence="3" type="ORF">A2519_18150</name>
</gene>
<evidence type="ECO:0000256" key="2">
    <source>
        <dbReference type="SAM" id="Phobius"/>
    </source>
</evidence>
<reference evidence="3 4" key="1">
    <citation type="journal article" date="2016" name="Nat. Commun.">
        <title>Thousands of microbial genomes shed light on interconnected biogeochemical processes in an aquifer system.</title>
        <authorList>
            <person name="Anantharaman K."/>
            <person name="Brown C.T."/>
            <person name="Hug L.A."/>
            <person name="Sharon I."/>
            <person name="Castelle C.J."/>
            <person name="Probst A.J."/>
            <person name="Thomas B.C."/>
            <person name="Singh A."/>
            <person name="Wilkins M.J."/>
            <person name="Karaoz U."/>
            <person name="Brodie E.L."/>
            <person name="Williams K.H."/>
            <person name="Hubbard S.S."/>
            <person name="Banfield J.F."/>
        </authorList>
    </citation>
    <scope>NUCLEOTIDE SEQUENCE [LARGE SCALE GENOMIC DNA]</scope>
</reference>
<feature type="region of interest" description="Disordered" evidence="1">
    <location>
        <begin position="54"/>
        <end position="77"/>
    </location>
</feature>